<organism evidence="3 4">
    <name type="scientific">Orrella marina</name>
    <dbReference type="NCBI Taxonomy" id="2163011"/>
    <lineage>
        <taxon>Bacteria</taxon>
        <taxon>Pseudomonadati</taxon>
        <taxon>Pseudomonadota</taxon>
        <taxon>Betaproteobacteria</taxon>
        <taxon>Burkholderiales</taxon>
        <taxon>Alcaligenaceae</taxon>
        <taxon>Orrella</taxon>
    </lineage>
</organism>
<dbReference type="InterPro" id="IPR042100">
    <property type="entry name" value="Bug_dom1"/>
</dbReference>
<proteinExistence type="inferred from homology"/>
<dbReference type="SUPFAM" id="SSF53850">
    <property type="entry name" value="Periplasmic binding protein-like II"/>
    <property type="match status" value="1"/>
</dbReference>
<evidence type="ECO:0000256" key="1">
    <source>
        <dbReference type="ARBA" id="ARBA00006987"/>
    </source>
</evidence>
<dbReference type="Pfam" id="PF03401">
    <property type="entry name" value="TctC"/>
    <property type="match status" value="1"/>
</dbReference>
<protein>
    <recommendedName>
        <fullName evidence="5">Tripartite tricarboxylate transporter substrate binding protein</fullName>
    </recommendedName>
</protein>
<dbReference type="Gene3D" id="3.40.190.10">
    <property type="entry name" value="Periplasmic binding protein-like II"/>
    <property type="match status" value="1"/>
</dbReference>
<dbReference type="PIRSF" id="PIRSF017082">
    <property type="entry name" value="YflP"/>
    <property type="match status" value="1"/>
</dbReference>
<dbReference type="EMBL" id="CP028901">
    <property type="protein sequence ID" value="AWB33645.1"/>
    <property type="molecule type" value="Genomic_DNA"/>
</dbReference>
<dbReference type="PANTHER" id="PTHR42928">
    <property type="entry name" value="TRICARBOXYLATE-BINDING PROTEIN"/>
    <property type="match status" value="1"/>
</dbReference>
<reference evidence="3 4" key="1">
    <citation type="submission" date="2018-04" db="EMBL/GenBank/DDBJ databases">
        <title>Bordetella sp. HZ20 isolated from seawater.</title>
        <authorList>
            <person name="Sun C."/>
        </authorList>
    </citation>
    <scope>NUCLEOTIDE SEQUENCE [LARGE SCALE GENOMIC DNA]</scope>
    <source>
        <strain evidence="3 4">HZ20</strain>
    </source>
</reference>
<feature type="chain" id="PRO_5015350344" description="Tripartite tricarboxylate transporter substrate binding protein" evidence="2">
    <location>
        <begin position="40"/>
        <end position="342"/>
    </location>
</feature>
<accession>A0A2R4XIM1</accession>
<dbReference type="CDD" id="cd07012">
    <property type="entry name" value="PBP2_Bug_TTT"/>
    <property type="match status" value="1"/>
</dbReference>
<evidence type="ECO:0000313" key="3">
    <source>
        <dbReference type="EMBL" id="AWB33645.1"/>
    </source>
</evidence>
<dbReference type="PANTHER" id="PTHR42928:SF5">
    <property type="entry name" value="BLR1237 PROTEIN"/>
    <property type="match status" value="1"/>
</dbReference>
<evidence type="ECO:0000256" key="2">
    <source>
        <dbReference type="SAM" id="SignalP"/>
    </source>
</evidence>
<sequence length="342" mass="36604">MNRLRGTNIGGDNMKSRMHRIATLISSALVVSVSFCASASSSADHYPERPVRMIVPFGPGSTPDVLTRDLAGRLSKELGQNFVVENISGASGMVGTQAVARSRPDGYTLLSGTVGILSVNQFLYDKIPYDIEEDFTSVSLFTTNPNVLAVPADSPFSSVQDLVGAAKAAPDSLNYGSSGNGTSLHLAAELLKDAAGISVAHIPYTKGVMQDLAAGRLDFVFYHISGTVPLVDAGKVKILAVATPERFPLLPDVPTFKEEGFDNFDVSGWMGIMAPAGTPPEIIVKLEKAIGKVTSDPQWRESLTRQGIVVVGSGPQQLDEFTKAERAKWGRLIQSNRIRLEQ</sequence>
<evidence type="ECO:0008006" key="5">
    <source>
        <dbReference type="Google" id="ProtNLM"/>
    </source>
</evidence>
<dbReference type="AlphaFoldDB" id="A0A2R4XIM1"/>
<keyword evidence="4" id="KW-1185">Reference proteome</keyword>
<comment type="similarity">
    <text evidence="1">Belongs to the UPF0065 (bug) family.</text>
</comment>
<dbReference type="Proteomes" id="UP000244571">
    <property type="component" value="Chromosome"/>
</dbReference>
<dbReference type="InterPro" id="IPR005064">
    <property type="entry name" value="BUG"/>
</dbReference>
<dbReference type="KEGG" id="boz:DBV39_07945"/>
<dbReference type="Gene3D" id="3.40.190.150">
    <property type="entry name" value="Bordetella uptake gene, domain 1"/>
    <property type="match status" value="1"/>
</dbReference>
<keyword evidence="2" id="KW-0732">Signal</keyword>
<evidence type="ECO:0000313" key="4">
    <source>
        <dbReference type="Proteomes" id="UP000244571"/>
    </source>
</evidence>
<gene>
    <name evidence="3" type="ORF">DBV39_07945</name>
</gene>
<name>A0A2R4XIM1_9BURK</name>
<feature type="signal peptide" evidence="2">
    <location>
        <begin position="1"/>
        <end position="39"/>
    </location>
</feature>